<evidence type="ECO:0000313" key="2">
    <source>
        <dbReference type="EMBL" id="MBU2692141.1"/>
    </source>
</evidence>
<evidence type="ECO:0000313" key="3">
    <source>
        <dbReference type="Proteomes" id="UP000777784"/>
    </source>
</evidence>
<proteinExistence type="predicted"/>
<feature type="region of interest" description="Disordered" evidence="1">
    <location>
        <begin position="269"/>
        <end position="299"/>
    </location>
</feature>
<protein>
    <submittedName>
        <fullName evidence="2">Uncharacterized protein</fullName>
    </submittedName>
</protein>
<sequence length="388" mass="43267">MSGIRFTSCSMRDAILKKDKAAALSQVEEDSGSAEGVNRILQGMKLAGIRHQDTRFPTPHGVIYADAVRDLAPTYAGEAPELLFRGALETLFRLDYREVRLNAFDLDEAGRPDVVAVHEFYDALAEGNTEASFSAAARLLGAIRSHDILLENLNFLAAHHVTRLGHTLIFTHSTVKGIVDLKGEAIHEFLYGLILYLTSRDLPFPGRPAGDERELPWKIFLRRALKDPGLLHHNLIFVTHAFQAQRFAQLNRARLLPILRRSLADRFPGWEEDKEPADPAPETPPKTGENLQSLEPSDREPIREALLKGEADAARASIRRVWGRVADVDPLFRPIAEACGTKGDPLMVHDLIYINAARWGAHLLGDEGLELIDQVVDHICRMPPRESE</sequence>
<accession>A0A948W7Y6</accession>
<dbReference type="Proteomes" id="UP000777784">
    <property type="component" value="Unassembled WGS sequence"/>
</dbReference>
<gene>
    <name evidence="2" type="ORF">KJ970_14565</name>
</gene>
<organism evidence="2 3">
    <name type="scientific">Eiseniibacteriota bacterium</name>
    <dbReference type="NCBI Taxonomy" id="2212470"/>
    <lineage>
        <taxon>Bacteria</taxon>
        <taxon>Candidatus Eiseniibacteriota</taxon>
    </lineage>
</organism>
<dbReference type="EMBL" id="JAHJDP010000085">
    <property type="protein sequence ID" value="MBU2692141.1"/>
    <property type="molecule type" value="Genomic_DNA"/>
</dbReference>
<name>A0A948W7Y6_UNCEI</name>
<evidence type="ECO:0000256" key="1">
    <source>
        <dbReference type="SAM" id="MobiDB-lite"/>
    </source>
</evidence>
<dbReference type="AlphaFoldDB" id="A0A948W7Y6"/>
<comment type="caution">
    <text evidence="2">The sequence shown here is derived from an EMBL/GenBank/DDBJ whole genome shotgun (WGS) entry which is preliminary data.</text>
</comment>
<reference evidence="2" key="1">
    <citation type="submission" date="2021-05" db="EMBL/GenBank/DDBJ databases">
        <title>Energy efficiency and biological interactions define the core microbiome of deep oligotrophic groundwater.</title>
        <authorList>
            <person name="Mehrshad M."/>
            <person name="Lopez-Fernandez M."/>
            <person name="Bell E."/>
            <person name="Bernier-Latmani R."/>
            <person name="Bertilsson S."/>
            <person name="Dopson M."/>
        </authorList>
    </citation>
    <scope>NUCLEOTIDE SEQUENCE</scope>
    <source>
        <strain evidence="2">Modern_marine.mb.64</strain>
    </source>
</reference>